<reference evidence="1" key="1">
    <citation type="submission" date="2018-01" db="EMBL/GenBank/DDBJ databases">
        <title>An insight into the sialome of Amazonian anophelines.</title>
        <authorList>
            <person name="Ribeiro J.M."/>
            <person name="Scarpassa V."/>
            <person name="Calvo E."/>
        </authorList>
    </citation>
    <scope>NUCLEOTIDE SEQUENCE</scope>
    <source>
        <tissue evidence="1">Salivary glands</tissue>
    </source>
</reference>
<name>A0A2M4CEL0_9DIPT</name>
<sequence>MFWADGVPPCVLAAVCTGSPSCGTPSWPDSEERLAVSGRISTSDVSKNLRSRCGVARGDAGVKMARNEVR</sequence>
<dbReference type="AlphaFoldDB" id="A0A2M4CEL0"/>
<proteinExistence type="predicted"/>
<accession>A0A2M4CEL0</accession>
<organism evidence="1">
    <name type="scientific">Anopheles marajoara</name>
    <dbReference type="NCBI Taxonomy" id="58244"/>
    <lineage>
        <taxon>Eukaryota</taxon>
        <taxon>Metazoa</taxon>
        <taxon>Ecdysozoa</taxon>
        <taxon>Arthropoda</taxon>
        <taxon>Hexapoda</taxon>
        <taxon>Insecta</taxon>
        <taxon>Pterygota</taxon>
        <taxon>Neoptera</taxon>
        <taxon>Endopterygota</taxon>
        <taxon>Diptera</taxon>
        <taxon>Nematocera</taxon>
        <taxon>Culicoidea</taxon>
        <taxon>Culicidae</taxon>
        <taxon>Anophelinae</taxon>
        <taxon>Anopheles</taxon>
    </lineage>
</organism>
<dbReference type="EMBL" id="GGFJ01014558">
    <property type="protein sequence ID" value="MBW63699.1"/>
    <property type="molecule type" value="Transcribed_RNA"/>
</dbReference>
<protein>
    <submittedName>
        <fullName evidence="1">Putative secreted protein</fullName>
    </submittedName>
</protein>
<evidence type="ECO:0000313" key="1">
    <source>
        <dbReference type="EMBL" id="MBW63699.1"/>
    </source>
</evidence>